<protein>
    <recommendedName>
        <fullName evidence="1">FHA domain-containing protein</fullName>
    </recommendedName>
</protein>
<organism evidence="2 3">
    <name type="scientific">Amedibacterium intestinale</name>
    <dbReference type="NCBI Taxonomy" id="2583452"/>
    <lineage>
        <taxon>Bacteria</taxon>
        <taxon>Bacillati</taxon>
        <taxon>Bacillota</taxon>
        <taxon>Erysipelotrichia</taxon>
        <taxon>Erysipelotrichales</taxon>
        <taxon>Erysipelotrichaceae</taxon>
        <taxon>Amedibacterium</taxon>
    </lineage>
</organism>
<reference evidence="3" key="1">
    <citation type="submission" date="2019-05" db="EMBL/GenBank/DDBJ databases">
        <title>Complete genome sequencing of Absiella argi strain JCM 30884.</title>
        <authorList>
            <person name="Sakamoto M."/>
            <person name="Murakami T."/>
            <person name="Mori H."/>
        </authorList>
    </citation>
    <scope>NUCLEOTIDE SEQUENCE [LARGE SCALE GENOMIC DNA]</scope>
    <source>
        <strain evidence="3">JCM 30884</strain>
    </source>
</reference>
<gene>
    <name evidence="2" type="ORF">Aargi30884_01970</name>
</gene>
<name>A0A6N4TFS6_9FIRM</name>
<evidence type="ECO:0000313" key="2">
    <source>
        <dbReference type="EMBL" id="BBK21294.1"/>
    </source>
</evidence>
<evidence type="ECO:0000313" key="3">
    <source>
        <dbReference type="Proteomes" id="UP000464754"/>
    </source>
</evidence>
<dbReference type="Gene3D" id="2.60.200.20">
    <property type="match status" value="1"/>
</dbReference>
<dbReference type="PROSITE" id="PS50006">
    <property type="entry name" value="FHA_DOMAIN"/>
    <property type="match status" value="1"/>
</dbReference>
<dbReference type="RefSeq" id="WP_163051290.1">
    <property type="nucleotide sequence ID" value="NZ_AP019695.1"/>
</dbReference>
<dbReference type="InterPro" id="IPR008984">
    <property type="entry name" value="SMAD_FHA_dom_sf"/>
</dbReference>
<dbReference type="InterPro" id="IPR000253">
    <property type="entry name" value="FHA_dom"/>
</dbReference>
<dbReference type="EMBL" id="AP019695">
    <property type="protein sequence ID" value="BBK21294.1"/>
    <property type="molecule type" value="Genomic_DNA"/>
</dbReference>
<dbReference type="SUPFAM" id="SSF49879">
    <property type="entry name" value="SMAD/FHA domain"/>
    <property type="match status" value="1"/>
</dbReference>
<dbReference type="AlphaFoldDB" id="A0A6N4TFS6"/>
<dbReference type="Proteomes" id="UP000464754">
    <property type="component" value="Chromosome"/>
</dbReference>
<keyword evidence="3" id="KW-1185">Reference proteome</keyword>
<dbReference type="Pfam" id="PF00498">
    <property type="entry name" value="FHA"/>
    <property type="match status" value="1"/>
</dbReference>
<dbReference type="InterPro" id="IPR050923">
    <property type="entry name" value="Cell_Proc_Reg/RNA_Proc"/>
</dbReference>
<accession>A0A6N4TFS6</accession>
<dbReference type="PANTHER" id="PTHR23308">
    <property type="entry name" value="NUCLEAR INHIBITOR OF PROTEIN PHOSPHATASE-1"/>
    <property type="match status" value="1"/>
</dbReference>
<proteinExistence type="predicted"/>
<sequence>MIDKIKKIEFREDGFIEVHLKRIKDFDDYLYQQILNDVNCLPCIRDPKYRSRLYFDSKGYVSLKSYLGEHEFTQEELLDFLIILFERFVKNRITKPAITSLEYVYLSSDTNDFCFLVFPVAHEYWNQEKEIYTLFLQELLKELHAKDSYEVFGCLLCFMKEKESSFPVLITRLQQIKNKHKKKIKWYQKFKHREETKFQIRDIPRALRYPTNLQESLVAEKEETYIASSNRKEKNNETIVLFQPLDTEECYFEDQDSGEKYIIKGTNLSIGRNPDNEMSIDDKSVSSYHAVYDSKKKSIKDLHSLNGTYCNGERIIEKQLQDNDVLTFGNSTYVFHDKRKG</sequence>
<evidence type="ECO:0000259" key="1">
    <source>
        <dbReference type="PROSITE" id="PS50006"/>
    </source>
</evidence>
<feature type="domain" description="FHA" evidence="1">
    <location>
        <begin position="268"/>
        <end position="315"/>
    </location>
</feature>
<dbReference type="SMART" id="SM00240">
    <property type="entry name" value="FHA"/>
    <property type="match status" value="1"/>
</dbReference>
<dbReference type="KEGG" id="aarg:Aargi30884_01970"/>
<dbReference type="CDD" id="cd00060">
    <property type="entry name" value="FHA"/>
    <property type="match status" value="1"/>
</dbReference>